<organism evidence="1 2">
    <name type="scientific">Araneus ventricosus</name>
    <name type="common">Orbweaver spider</name>
    <name type="synonym">Epeira ventricosa</name>
    <dbReference type="NCBI Taxonomy" id="182803"/>
    <lineage>
        <taxon>Eukaryota</taxon>
        <taxon>Metazoa</taxon>
        <taxon>Ecdysozoa</taxon>
        <taxon>Arthropoda</taxon>
        <taxon>Chelicerata</taxon>
        <taxon>Arachnida</taxon>
        <taxon>Araneae</taxon>
        <taxon>Araneomorphae</taxon>
        <taxon>Entelegynae</taxon>
        <taxon>Araneoidea</taxon>
        <taxon>Araneidae</taxon>
        <taxon>Araneus</taxon>
    </lineage>
</organism>
<dbReference type="Proteomes" id="UP000499080">
    <property type="component" value="Unassembled WGS sequence"/>
</dbReference>
<comment type="caution">
    <text evidence="1">The sequence shown here is derived from an EMBL/GenBank/DDBJ whole genome shotgun (WGS) entry which is preliminary data.</text>
</comment>
<evidence type="ECO:0000313" key="2">
    <source>
        <dbReference type="Proteomes" id="UP000499080"/>
    </source>
</evidence>
<gene>
    <name evidence="1" type="ORF">AVEN_120193_1</name>
</gene>
<accession>A0A4Y2MN65</accession>
<protein>
    <submittedName>
        <fullName evidence="1">Uncharacterized protein</fullName>
    </submittedName>
</protein>
<dbReference type="EMBL" id="BGPR01124037">
    <property type="protein sequence ID" value="GBN28575.1"/>
    <property type="molecule type" value="Genomic_DNA"/>
</dbReference>
<sequence length="100" mass="11690">MVIPSRITQRKWRRSSAHHSNVQPIHLGRSLTETPCKPHYRLLRSPRATVTVPPFHFQNPSLTGLQFLFFAFLKSSFPLSHFSFMAQHIKWIIKKLKILA</sequence>
<proteinExistence type="predicted"/>
<dbReference type="AlphaFoldDB" id="A0A4Y2MN65"/>
<keyword evidence="2" id="KW-1185">Reference proteome</keyword>
<evidence type="ECO:0000313" key="1">
    <source>
        <dbReference type="EMBL" id="GBN28575.1"/>
    </source>
</evidence>
<reference evidence="1 2" key="1">
    <citation type="journal article" date="2019" name="Sci. Rep.">
        <title>Orb-weaving spider Araneus ventricosus genome elucidates the spidroin gene catalogue.</title>
        <authorList>
            <person name="Kono N."/>
            <person name="Nakamura H."/>
            <person name="Ohtoshi R."/>
            <person name="Moran D.A.P."/>
            <person name="Shinohara A."/>
            <person name="Yoshida Y."/>
            <person name="Fujiwara M."/>
            <person name="Mori M."/>
            <person name="Tomita M."/>
            <person name="Arakawa K."/>
        </authorList>
    </citation>
    <scope>NUCLEOTIDE SEQUENCE [LARGE SCALE GENOMIC DNA]</scope>
</reference>
<name>A0A4Y2MN65_ARAVE</name>